<accession>Q1YDF9</accession>
<dbReference type="Proteomes" id="UP000000321">
    <property type="component" value="Unassembled WGS sequence"/>
</dbReference>
<comment type="caution">
    <text evidence="3">The sequence shown here is derived from an EMBL/GenBank/DDBJ whole genome shotgun (WGS) entry which is preliminary data.</text>
</comment>
<organism evidence="3 4">
    <name type="scientific">Aurantimonas manganoxydans (strain ATCC BAA-1229 / DSM 21871 / SI85-9A1)</name>
    <dbReference type="NCBI Taxonomy" id="287752"/>
    <lineage>
        <taxon>Bacteria</taxon>
        <taxon>Pseudomonadati</taxon>
        <taxon>Pseudomonadota</taxon>
        <taxon>Alphaproteobacteria</taxon>
        <taxon>Hyphomicrobiales</taxon>
        <taxon>Aurantimonadaceae</taxon>
        <taxon>Aurantimonas</taxon>
    </lineage>
</organism>
<evidence type="ECO:0000313" key="4">
    <source>
        <dbReference type="Proteomes" id="UP000000321"/>
    </source>
</evidence>
<feature type="compositionally biased region" description="Low complexity" evidence="1">
    <location>
        <begin position="30"/>
        <end position="40"/>
    </location>
</feature>
<keyword evidence="4" id="KW-1185">Reference proteome</keyword>
<evidence type="ECO:0000313" key="3">
    <source>
        <dbReference type="EMBL" id="EAS48302.1"/>
    </source>
</evidence>
<dbReference type="InterPro" id="IPR046765">
    <property type="entry name" value="Antitox_RHH"/>
</dbReference>
<proteinExistence type="predicted"/>
<dbReference type="OrthoDB" id="8482263at2"/>
<sequence>MSKRPSIASLAPKKASVPAPQASAQDDANTPEAAPTPTSRPARRPAPYKAILSKVDEATHKQMRRLAIDEGIPVGDLQIEAINMLFRSRGLPEIAVRVRPDETGRRRGAPE</sequence>
<dbReference type="Pfam" id="PF20605">
    <property type="entry name" value="Antitox_RHH"/>
    <property type="match status" value="1"/>
</dbReference>
<dbReference type="EMBL" id="AAPJ01000014">
    <property type="protein sequence ID" value="EAS48302.1"/>
    <property type="molecule type" value="Genomic_DNA"/>
</dbReference>
<dbReference type="AlphaFoldDB" id="Q1YDF9"/>
<reference evidence="3 4" key="1">
    <citation type="journal article" date="2008" name="Appl. Environ. Microbiol.">
        <title>Genomic insights into Mn(II) oxidation by the marine alphaproteobacterium Aurantimonas sp. strain SI85-9A1.</title>
        <authorList>
            <person name="Dick G.J."/>
            <person name="Podell S."/>
            <person name="Johnson H.A."/>
            <person name="Rivera-Espinoza Y."/>
            <person name="Bernier-Latmani R."/>
            <person name="McCarthy J.K."/>
            <person name="Torpey J.W."/>
            <person name="Clement B.G."/>
            <person name="Gaasterland T."/>
            <person name="Tebo B.M."/>
        </authorList>
    </citation>
    <scope>NUCLEOTIDE SEQUENCE [LARGE SCALE GENOMIC DNA]</scope>
    <source>
        <strain evidence="3 4">SI85-9A1</strain>
    </source>
</reference>
<protein>
    <recommendedName>
        <fullName evidence="2">Antitoxin-like ribbon-helix-helix domain-containing protein</fullName>
    </recommendedName>
</protein>
<name>Q1YDF9_AURMS</name>
<gene>
    <name evidence="3" type="ORF">SI859A1_03684</name>
</gene>
<evidence type="ECO:0000256" key="1">
    <source>
        <dbReference type="SAM" id="MobiDB-lite"/>
    </source>
</evidence>
<evidence type="ECO:0000259" key="2">
    <source>
        <dbReference type="Pfam" id="PF20605"/>
    </source>
</evidence>
<dbReference type="HOGENOM" id="CLU_2155478_0_0_5"/>
<feature type="domain" description="Antitoxin-like ribbon-helix-helix" evidence="2">
    <location>
        <begin position="59"/>
        <end position="94"/>
    </location>
</feature>
<feature type="region of interest" description="Disordered" evidence="1">
    <location>
        <begin position="1"/>
        <end position="48"/>
    </location>
</feature>
<dbReference type="RefSeq" id="WP_009207861.1">
    <property type="nucleotide sequence ID" value="NZ_AAPJ01000014.1"/>
</dbReference>